<evidence type="ECO:0000256" key="4">
    <source>
        <dbReference type="ARBA" id="ARBA00022679"/>
    </source>
</evidence>
<gene>
    <name evidence="9" type="ORF">UC8_36160</name>
</gene>
<keyword evidence="2" id="KW-1003">Cell membrane</keyword>
<dbReference type="KEGG" id="rul:UC8_36160"/>
<feature type="transmembrane region" description="Helical" evidence="8">
    <location>
        <begin position="308"/>
        <end position="327"/>
    </location>
</feature>
<evidence type="ECO:0000256" key="2">
    <source>
        <dbReference type="ARBA" id="ARBA00022475"/>
    </source>
</evidence>
<feature type="transmembrane region" description="Helical" evidence="8">
    <location>
        <begin position="227"/>
        <end position="253"/>
    </location>
</feature>
<feature type="transmembrane region" description="Helical" evidence="8">
    <location>
        <begin position="370"/>
        <end position="389"/>
    </location>
</feature>
<feature type="transmembrane region" description="Helical" evidence="8">
    <location>
        <begin position="273"/>
        <end position="296"/>
    </location>
</feature>
<dbReference type="GO" id="GO:0005886">
    <property type="term" value="C:plasma membrane"/>
    <property type="evidence" value="ECO:0007669"/>
    <property type="project" value="UniProtKB-SubCell"/>
</dbReference>
<keyword evidence="3" id="KW-0328">Glycosyltransferase</keyword>
<evidence type="ECO:0000256" key="6">
    <source>
        <dbReference type="ARBA" id="ARBA00022989"/>
    </source>
</evidence>
<dbReference type="GO" id="GO:0010041">
    <property type="term" value="P:response to iron(III) ion"/>
    <property type="evidence" value="ECO:0007669"/>
    <property type="project" value="TreeGrafter"/>
</dbReference>
<dbReference type="AlphaFoldDB" id="A0A5B9R517"/>
<keyword evidence="4" id="KW-0808">Transferase</keyword>
<evidence type="ECO:0000256" key="7">
    <source>
        <dbReference type="ARBA" id="ARBA00023136"/>
    </source>
</evidence>
<dbReference type="InterPro" id="IPR050297">
    <property type="entry name" value="LipidA_mod_glycosyltrf_83"/>
</dbReference>
<feature type="transmembrane region" description="Helical" evidence="8">
    <location>
        <begin position="185"/>
        <end position="215"/>
    </location>
</feature>
<keyword evidence="5 8" id="KW-0812">Transmembrane</keyword>
<evidence type="ECO:0000256" key="1">
    <source>
        <dbReference type="ARBA" id="ARBA00004651"/>
    </source>
</evidence>
<feature type="transmembrane region" description="Helical" evidence="8">
    <location>
        <begin position="101"/>
        <end position="123"/>
    </location>
</feature>
<comment type="subcellular location">
    <subcellularLocation>
        <location evidence="1">Cell membrane</location>
        <topology evidence="1">Multi-pass membrane protein</topology>
    </subcellularLocation>
</comment>
<sequence length="554" mass="61076">MAEQADDATGAINDKNPLEPHEVIRPSWPWLLLLGSAVAVLSAIIRIAECGESLWVDELHSAWAIAGRWDQVAARAAAGNQTPWYFWLLRVWTNTLGSSELMLRMPSVLALAATSGVLVVAAARASGRWMIGVLAGGLLAIDLNAIYFGSEARSYGLVILSATIAVWAAVELADPHSAGRNRWRWTLWLACLFGLLMHPTAGLVLAVVVAAGWIWSRLADAATAWKAIVLVGSAAAAVGAFAVNAFVVSRVWQQRDHWNTFGVPQSAWDLWTMWPWTIVAIPIGVWAIAVLAARCFGEQPQNRQRLQVWPFLLSVVLAGTLACWLLASYAGVPMWHRRYIVGLMPLVAWATADAWAAAIDRLPRRLRFRGAGVVWGALAMVVALMGLLYDQQTATLWRDNRVTLRAEDWRGAAAWLNQRRAPGEPVYVGAELIESNQLAELDPADPQYESIRQYLLFPVSGPYAIEGAEPLGLAAQSMRHDLRKMLTDAPENHSPEDRSPDVRWMIYRIAEPQLNQLYLHANQPTLAAPAIRFTEGMTQGFGALTVVRLETRRD</sequence>
<dbReference type="GO" id="GO:0016763">
    <property type="term" value="F:pentosyltransferase activity"/>
    <property type="evidence" value="ECO:0007669"/>
    <property type="project" value="TreeGrafter"/>
</dbReference>
<evidence type="ECO:0000313" key="10">
    <source>
        <dbReference type="Proteomes" id="UP000325286"/>
    </source>
</evidence>
<dbReference type="PANTHER" id="PTHR33908:SF3">
    <property type="entry name" value="UNDECAPRENYL PHOSPHATE-ALPHA-4-AMINO-4-DEOXY-L-ARABINOSE ARABINOSYL TRANSFERASE"/>
    <property type="match status" value="1"/>
</dbReference>
<keyword evidence="10" id="KW-1185">Reference proteome</keyword>
<organism evidence="9 10">
    <name type="scientific">Roseimaritima ulvae</name>
    <dbReference type="NCBI Taxonomy" id="980254"/>
    <lineage>
        <taxon>Bacteria</taxon>
        <taxon>Pseudomonadati</taxon>
        <taxon>Planctomycetota</taxon>
        <taxon>Planctomycetia</taxon>
        <taxon>Pirellulales</taxon>
        <taxon>Pirellulaceae</taxon>
        <taxon>Roseimaritima</taxon>
    </lineage>
</organism>
<evidence type="ECO:0000256" key="5">
    <source>
        <dbReference type="ARBA" id="ARBA00022692"/>
    </source>
</evidence>
<keyword evidence="7 8" id="KW-0472">Membrane</keyword>
<keyword evidence="6 8" id="KW-1133">Transmembrane helix</keyword>
<dbReference type="EMBL" id="CP042914">
    <property type="protein sequence ID" value="QEG41591.1"/>
    <property type="molecule type" value="Genomic_DNA"/>
</dbReference>
<dbReference type="GO" id="GO:0009103">
    <property type="term" value="P:lipopolysaccharide biosynthetic process"/>
    <property type="evidence" value="ECO:0007669"/>
    <property type="project" value="UniProtKB-ARBA"/>
</dbReference>
<proteinExistence type="predicted"/>
<feature type="transmembrane region" description="Helical" evidence="8">
    <location>
        <begin position="155"/>
        <end position="173"/>
    </location>
</feature>
<dbReference type="Proteomes" id="UP000325286">
    <property type="component" value="Chromosome"/>
</dbReference>
<reference evidence="9 10" key="1">
    <citation type="submission" date="2019-08" db="EMBL/GenBank/DDBJ databases">
        <title>Deep-cultivation of Planctomycetes and their phenomic and genomic characterization uncovers novel biology.</title>
        <authorList>
            <person name="Wiegand S."/>
            <person name="Jogler M."/>
            <person name="Boedeker C."/>
            <person name="Pinto D."/>
            <person name="Vollmers J."/>
            <person name="Rivas-Marin E."/>
            <person name="Kohn T."/>
            <person name="Peeters S.H."/>
            <person name="Heuer A."/>
            <person name="Rast P."/>
            <person name="Oberbeckmann S."/>
            <person name="Bunk B."/>
            <person name="Jeske O."/>
            <person name="Meyerdierks A."/>
            <person name="Storesund J.E."/>
            <person name="Kallscheuer N."/>
            <person name="Luecker S."/>
            <person name="Lage O.M."/>
            <person name="Pohl T."/>
            <person name="Merkel B.J."/>
            <person name="Hornburger P."/>
            <person name="Mueller R.-W."/>
            <person name="Bruemmer F."/>
            <person name="Labrenz M."/>
            <person name="Spormann A.M."/>
            <person name="Op den Camp H."/>
            <person name="Overmann J."/>
            <person name="Amann R."/>
            <person name="Jetten M.S.M."/>
            <person name="Mascher T."/>
            <person name="Medema M.H."/>
            <person name="Devos D.P."/>
            <person name="Kaster A.-K."/>
            <person name="Ovreas L."/>
            <person name="Rohde M."/>
            <person name="Galperin M.Y."/>
            <person name="Jogler C."/>
        </authorList>
    </citation>
    <scope>NUCLEOTIDE SEQUENCE [LARGE SCALE GENOMIC DNA]</scope>
    <source>
        <strain evidence="9 10">UC8</strain>
    </source>
</reference>
<evidence type="ECO:0000313" key="9">
    <source>
        <dbReference type="EMBL" id="QEG41591.1"/>
    </source>
</evidence>
<dbReference type="OrthoDB" id="241905at2"/>
<dbReference type="PANTHER" id="PTHR33908">
    <property type="entry name" value="MANNOSYLTRANSFERASE YKCB-RELATED"/>
    <property type="match status" value="1"/>
</dbReference>
<feature type="transmembrane region" description="Helical" evidence="8">
    <location>
        <begin position="339"/>
        <end position="358"/>
    </location>
</feature>
<protein>
    <submittedName>
        <fullName evidence="9">Uncharacterized protein</fullName>
    </submittedName>
</protein>
<accession>A0A5B9R517</accession>
<feature type="transmembrane region" description="Helical" evidence="8">
    <location>
        <begin position="129"/>
        <end position="148"/>
    </location>
</feature>
<evidence type="ECO:0000256" key="8">
    <source>
        <dbReference type="SAM" id="Phobius"/>
    </source>
</evidence>
<evidence type="ECO:0000256" key="3">
    <source>
        <dbReference type="ARBA" id="ARBA00022676"/>
    </source>
</evidence>
<name>A0A5B9R517_9BACT</name>